<dbReference type="PANTHER" id="PTHR11339">
    <property type="entry name" value="EXTRACELLULAR MATRIX GLYCOPROTEIN RELATED"/>
    <property type="match status" value="1"/>
</dbReference>
<keyword evidence="5" id="KW-1185">Reference proteome</keyword>
<dbReference type="Pfam" id="PF00094">
    <property type="entry name" value="VWD"/>
    <property type="match status" value="1"/>
</dbReference>
<dbReference type="STRING" id="61819.ENSACIP00000014361"/>
<dbReference type="GO" id="GO:0031012">
    <property type="term" value="C:extracellular matrix"/>
    <property type="evidence" value="ECO:0007669"/>
    <property type="project" value="TreeGrafter"/>
</dbReference>
<dbReference type="Ensembl" id="ENSACIT00000014745.1">
    <property type="protein sequence ID" value="ENSACIP00000014361.1"/>
    <property type="gene ID" value="ENSACIG00000011179.1"/>
</dbReference>
<evidence type="ECO:0000313" key="4">
    <source>
        <dbReference type="Ensembl" id="ENSACIP00000014361.1"/>
    </source>
</evidence>
<keyword evidence="1" id="KW-1015">Disulfide bond</keyword>
<evidence type="ECO:0000259" key="3">
    <source>
        <dbReference type="PROSITE" id="PS51233"/>
    </source>
</evidence>
<dbReference type="PANTHER" id="PTHR11339:SF371">
    <property type="entry name" value="MUCIN-2"/>
    <property type="match status" value="1"/>
</dbReference>
<dbReference type="AlphaFoldDB" id="A0A3Q0RUG6"/>
<dbReference type="InterPro" id="IPR001846">
    <property type="entry name" value="VWF_type-D"/>
</dbReference>
<protein>
    <recommendedName>
        <fullName evidence="3">VWFD domain-containing protein</fullName>
    </recommendedName>
</protein>
<proteinExistence type="predicted"/>
<dbReference type="InterPro" id="IPR014853">
    <property type="entry name" value="VWF/SSPO/ZAN-like_Cys-rich_dom"/>
</dbReference>
<evidence type="ECO:0000256" key="1">
    <source>
        <dbReference type="ARBA" id="ARBA00023157"/>
    </source>
</evidence>
<feature type="domain" description="VWFD" evidence="3">
    <location>
        <begin position="1"/>
        <end position="61"/>
    </location>
</feature>
<reference evidence="4" key="2">
    <citation type="submission" date="2025-09" db="UniProtKB">
        <authorList>
            <consortium name="Ensembl"/>
        </authorList>
    </citation>
    <scope>IDENTIFICATION</scope>
</reference>
<dbReference type="PROSITE" id="PS51233">
    <property type="entry name" value="VWFD"/>
    <property type="match status" value="1"/>
</dbReference>
<evidence type="ECO:0000256" key="2">
    <source>
        <dbReference type="ARBA" id="ARBA00023180"/>
    </source>
</evidence>
<name>A0A3Q0RUG6_AMPCI</name>
<dbReference type="InterPro" id="IPR050780">
    <property type="entry name" value="Mucin_vWF_Thrombospondin_sf"/>
</dbReference>
<organism evidence="4 5">
    <name type="scientific">Amphilophus citrinellus</name>
    <name type="common">Midas cichlid</name>
    <name type="synonym">Cichlasoma citrinellum</name>
    <dbReference type="NCBI Taxonomy" id="61819"/>
    <lineage>
        <taxon>Eukaryota</taxon>
        <taxon>Metazoa</taxon>
        <taxon>Chordata</taxon>
        <taxon>Craniata</taxon>
        <taxon>Vertebrata</taxon>
        <taxon>Euteleostomi</taxon>
        <taxon>Actinopterygii</taxon>
        <taxon>Neopterygii</taxon>
        <taxon>Teleostei</taxon>
        <taxon>Neoteleostei</taxon>
        <taxon>Acanthomorphata</taxon>
        <taxon>Ovalentaria</taxon>
        <taxon>Cichlomorphae</taxon>
        <taxon>Cichliformes</taxon>
        <taxon>Cichlidae</taxon>
        <taxon>New World cichlids</taxon>
        <taxon>Cichlasomatinae</taxon>
        <taxon>Heroini</taxon>
        <taxon>Amphilophus</taxon>
    </lineage>
</organism>
<accession>A0A3Q0RUG6</accession>
<dbReference type="GeneTree" id="ENSGT00940000164871"/>
<keyword evidence="2" id="KW-0325">Glycoprotein</keyword>
<dbReference type="Pfam" id="PF08742">
    <property type="entry name" value="C8"/>
    <property type="match status" value="1"/>
</dbReference>
<dbReference type="GO" id="GO:0005615">
    <property type="term" value="C:extracellular space"/>
    <property type="evidence" value="ECO:0007669"/>
    <property type="project" value="TreeGrafter"/>
</dbReference>
<evidence type="ECO:0000313" key="5">
    <source>
        <dbReference type="Proteomes" id="UP000261340"/>
    </source>
</evidence>
<dbReference type="OMA" id="PGRHQWA"/>
<sequence>VAVMWDNKTAVRILLEPQHKVCGLCGNFDGDAQNDFTTQGQLVVSSPLDFANSWKVSSTCPDAEENIDPCTVTPHRHHWAKVMCSIIIGDTFKDCHDKVPPMPFYDNCVKDSCACDTGGDCECFCTAVAAYAQTCNEAGVCVSWRSPELCPVFCDYYNHHNECMWHYHPCHKLPTCLYPNGVHLNQIPNLEGRRLNRVSL</sequence>
<dbReference type="Proteomes" id="UP000261340">
    <property type="component" value="Unplaced"/>
</dbReference>
<dbReference type="SMART" id="SM00832">
    <property type="entry name" value="C8"/>
    <property type="match status" value="1"/>
</dbReference>
<reference evidence="4" key="1">
    <citation type="submission" date="2025-08" db="UniProtKB">
        <authorList>
            <consortium name="Ensembl"/>
        </authorList>
    </citation>
    <scope>IDENTIFICATION</scope>
</reference>